<organism evidence="2 3">
    <name type="scientific">Neurospora tetraspora</name>
    <dbReference type="NCBI Taxonomy" id="94610"/>
    <lineage>
        <taxon>Eukaryota</taxon>
        <taxon>Fungi</taxon>
        <taxon>Dikarya</taxon>
        <taxon>Ascomycota</taxon>
        <taxon>Pezizomycotina</taxon>
        <taxon>Sordariomycetes</taxon>
        <taxon>Sordariomycetidae</taxon>
        <taxon>Sordariales</taxon>
        <taxon>Sordariaceae</taxon>
        <taxon>Neurospora</taxon>
    </lineage>
</organism>
<dbReference type="EMBL" id="JAUEPP010000004">
    <property type="protein sequence ID" value="KAK3345470.1"/>
    <property type="molecule type" value="Genomic_DNA"/>
</dbReference>
<feature type="region of interest" description="Disordered" evidence="1">
    <location>
        <begin position="753"/>
        <end position="917"/>
    </location>
</feature>
<feature type="compositionally biased region" description="Basic residues" evidence="1">
    <location>
        <begin position="469"/>
        <end position="480"/>
    </location>
</feature>
<feature type="region of interest" description="Disordered" evidence="1">
    <location>
        <begin position="1"/>
        <end position="109"/>
    </location>
</feature>
<feature type="compositionally biased region" description="Low complexity" evidence="1">
    <location>
        <begin position="27"/>
        <end position="38"/>
    </location>
</feature>
<dbReference type="GO" id="GO:0030041">
    <property type="term" value="P:actin filament polymerization"/>
    <property type="evidence" value="ECO:0007669"/>
    <property type="project" value="TreeGrafter"/>
</dbReference>
<comment type="caution">
    <text evidence="2">The sequence shown here is derived from an EMBL/GenBank/DDBJ whole genome shotgun (WGS) entry which is preliminary data.</text>
</comment>
<evidence type="ECO:0000256" key="1">
    <source>
        <dbReference type="SAM" id="MobiDB-lite"/>
    </source>
</evidence>
<accession>A0AAE0MRW6</accession>
<name>A0AAE0MRW6_9PEZI</name>
<feature type="compositionally biased region" description="Pro residues" evidence="1">
    <location>
        <begin position="1245"/>
        <end position="1262"/>
    </location>
</feature>
<feature type="compositionally biased region" description="Polar residues" evidence="1">
    <location>
        <begin position="1"/>
        <end position="15"/>
    </location>
</feature>
<feature type="compositionally biased region" description="Low complexity" evidence="1">
    <location>
        <begin position="753"/>
        <end position="792"/>
    </location>
</feature>
<dbReference type="GO" id="GO:0005884">
    <property type="term" value="C:actin filament"/>
    <property type="evidence" value="ECO:0007669"/>
    <property type="project" value="TreeGrafter"/>
</dbReference>
<feature type="compositionally biased region" description="Low complexity" evidence="1">
    <location>
        <begin position="46"/>
        <end position="97"/>
    </location>
</feature>
<dbReference type="Proteomes" id="UP001278500">
    <property type="component" value="Unassembled WGS sequence"/>
</dbReference>
<protein>
    <submittedName>
        <fullName evidence="2">Uncharacterized protein</fullName>
    </submittedName>
</protein>
<dbReference type="PANTHER" id="PTHR45691:SF6">
    <property type="entry name" value="PROTEIN DIAPHANOUS"/>
    <property type="match status" value="1"/>
</dbReference>
<dbReference type="InterPro" id="IPR051412">
    <property type="entry name" value="Formin_Homology_Diaphanous_sf"/>
</dbReference>
<evidence type="ECO:0000313" key="2">
    <source>
        <dbReference type="EMBL" id="KAK3345470.1"/>
    </source>
</evidence>
<dbReference type="GeneID" id="87861795"/>
<feature type="compositionally biased region" description="Low complexity" evidence="1">
    <location>
        <begin position="952"/>
        <end position="968"/>
    </location>
</feature>
<sequence length="1352" mass="141437">MAPGKNQSTKAVVSSNGNGNGNGNDNGTGNPNARACARARARGDDAPVSSVSSASSAEVPLPSASAPASSSSSSASASSSASSPVPAPVPSYSAAASTGSNRAGGGGVRWTSAPEQARLKYVHVRAAASYIGVLRSPFFPQDGAAYLAHLASVKARELEKMRARLEAKLSKDAKAKSKSKSKSKSSGGSSSRWALLPVVGVSGGLASCWVPLYHGGGGASGLLLPSSVEHGYHDNDNDNVEGGAKMEGGKAKGKAASAASSSEEAAAAAGTEPSSSSSSSSTSGDGRSGGNEGAPRDNPSNRVNTSVDTLRPSSSSSKAFAAAAGPFDTNTTTSDTPDTTSAANRGFPIRGGFTPPSSPCPPAPRLAPLLKGKTNLTEDFLSVVLAKPNPFNGFRTVKSPDSDDTTSPGPEAAVPFPSAAEYTYEANRRVVSNIRGSQVSPGQPSLVRLRDDAAAAGSGSGHVRFDKRKDKKMKKQKQKWKKEQGKGSKLRAPESVVVPPVPVPAVVWGGPPSRAWPLPRWQGHIRNGDAGHHQNQNQQHKHGMYMDEGYVRHLWSEKLEPHQQFARLRKAELALQKRELVESGIEGLITPPTGRTHRELELMVGAAAQFDFSSSSRQVASAPDLVYHSGLASSVVAEPAHTHTGLSATAVDEPRTSTTVVDAIIAPATAVEAQRAPASAVEAAPITSSSSSSSFSATAIPFVPRSLAPDAPEFVPSSGGCSERDSLSATAEEFVPPSVAVVSAAVVPQQQQSSAATEQLSSLPSSDPPSLVQQQQQQQQQQLSGEESLSSLDPGRVNSWTDYRRDHPRAPRHLRPSQLGHQRNRHQPELAPCHPSAPASPPSVSLGSWTFPSRGSPPRCEPQATAPNEKKTPLPSFDPSCPDFEEEFPPLGQPPTHAHAKAKSSKPSKQQPKANLDAGNHHVVAEDDDAQDIYAASPVLQSASAADVASITTGNNTTGETIEGTISSDGKTGGDKTTDEAQAHPPEPPAQLPPYAAAHYYSDTTPSIYSAEEQRLLLQAYYYPGRRDPVSGLPVSGMGMGMTMLHPGPGPLPFLPVPVPPPAPYPHGYDQPPPGPPHALTHGYGYGNAHGYHHQPPPPHQPLQPLHPQRRVHFADYNTVIHLPPSPWGNGGGVLEFVPQQRPDGAADGDVSLAAAASGFDSHDGTPAFHHDASGPSFFPPPGPASPVLELLPLPAPYNYFSGFSLQFVSAAPAVPAAPAAHAAQVNPQQPPPTFNSGYYLGHHPIPPPPGPPAAPSPGSVPPRPCAPPLFWEILEMVDILDLVEDLRMAGVVEREAEAWQLRAPVGERTWDLSFGDGSGDVEGEGELEEIELEEVSVVVRELVAEIDEFDD</sequence>
<feature type="compositionally biased region" description="Low complexity" evidence="1">
    <location>
        <begin position="831"/>
        <end position="848"/>
    </location>
</feature>
<feature type="compositionally biased region" description="Pro residues" evidence="1">
    <location>
        <begin position="356"/>
        <end position="365"/>
    </location>
</feature>
<proteinExistence type="predicted"/>
<keyword evidence="3" id="KW-1185">Reference proteome</keyword>
<feature type="region of interest" description="Disordered" evidence="1">
    <location>
        <begin position="168"/>
        <end position="191"/>
    </location>
</feature>
<feature type="region of interest" description="Disordered" evidence="1">
    <location>
        <begin position="233"/>
        <end position="369"/>
    </location>
</feature>
<reference evidence="2" key="1">
    <citation type="journal article" date="2023" name="Mol. Phylogenet. Evol.">
        <title>Genome-scale phylogeny and comparative genomics of the fungal order Sordariales.</title>
        <authorList>
            <person name="Hensen N."/>
            <person name="Bonometti L."/>
            <person name="Westerberg I."/>
            <person name="Brannstrom I.O."/>
            <person name="Guillou S."/>
            <person name="Cros-Aarteil S."/>
            <person name="Calhoun S."/>
            <person name="Haridas S."/>
            <person name="Kuo A."/>
            <person name="Mondo S."/>
            <person name="Pangilinan J."/>
            <person name="Riley R."/>
            <person name="LaButti K."/>
            <person name="Andreopoulos B."/>
            <person name="Lipzen A."/>
            <person name="Chen C."/>
            <person name="Yan M."/>
            <person name="Daum C."/>
            <person name="Ng V."/>
            <person name="Clum A."/>
            <person name="Steindorff A."/>
            <person name="Ohm R.A."/>
            <person name="Martin F."/>
            <person name="Silar P."/>
            <person name="Natvig D.O."/>
            <person name="Lalanne C."/>
            <person name="Gautier V."/>
            <person name="Ament-Velasquez S.L."/>
            <person name="Kruys A."/>
            <person name="Hutchinson M.I."/>
            <person name="Powell A.J."/>
            <person name="Barry K."/>
            <person name="Miller A.N."/>
            <person name="Grigoriev I.V."/>
            <person name="Debuchy R."/>
            <person name="Gladieux P."/>
            <person name="Hiltunen Thoren M."/>
            <person name="Johannesson H."/>
        </authorList>
    </citation>
    <scope>NUCLEOTIDE SEQUENCE</scope>
    <source>
        <strain evidence="2">CBS 560.94</strain>
    </source>
</reference>
<feature type="region of interest" description="Disordered" evidence="1">
    <location>
        <begin position="1223"/>
        <end position="1262"/>
    </location>
</feature>
<feature type="compositionally biased region" description="Basic and acidic residues" evidence="1">
    <location>
        <begin position="972"/>
        <end position="982"/>
    </location>
</feature>
<reference evidence="2" key="2">
    <citation type="submission" date="2023-06" db="EMBL/GenBank/DDBJ databases">
        <authorList>
            <consortium name="Lawrence Berkeley National Laboratory"/>
            <person name="Haridas S."/>
            <person name="Hensen N."/>
            <person name="Bonometti L."/>
            <person name="Westerberg I."/>
            <person name="Brannstrom I.O."/>
            <person name="Guillou S."/>
            <person name="Cros-Aarteil S."/>
            <person name="Calhoun S."/>
            <person name="Kuo A."/>
            <person name="Mondo S."/>
            <person name="Pangilinan J."/>
            <person name="Riley R."/>
            <person name="Labutti K."/>
            <person name="Andreopoulos B."/>
            <person name="Lipzen A."/>
            <person name="Chen C."/>
            <person name="Yanf M."/>
            <person name="Daum C."/>
            <person name="Ng V."/>
            <person name="Clum A."/>
            <person name="Steindorff A."/>
            <person name="Ohm R."/>
            <person name="Martin F."/>
            <person name="Silar P."/>
            <person name="Natvig D."/>
            <person name="Lalanne C."/>
            <person name="Gautier V."/>
            <person name="Ament-Velasquez S.L."/>
            <person name="Kruys A."/>
            <person name="Hutchinson M.I."/>
            <person name="Powell A.J."/>
            <person name="Barry K."/>
            <person name="Miller A.N."/>
            <person name="Grigoriev I.V."/>
            <person name="Debuchy R."/>
            <person name="Gladieux P."/>
            <person name="Thoren M.H."/>
            <person name="Johannesson H."/>
        </authorList>
    </citation>
    <scope>NUCLEOTIDE SEQUENCE</scope>
    <source>
        <strain evidence="2">CBS 560.94</strain>
    </source>
</reference>
<feature type="region of interest" description="Disordered" evidence="1">
    <location>
        <begin position="1073"/>
        <end position="1106"/>
    </location>
</feature>
<dbReference type="PANTHER" id="PTHR45691">
    <property type="entry name" value="PROTEIN DIAPHANOUS"/>
    <property type="match status" value="1"/>
</dbReference>
<feature type="compositionally biased region" description="Low complexity" evidence="1">
    <location>
        <begin position="254"/>
        <end position="285"/>
    </location>
</feature>
<dbReference type="RefSeq" id="XP_062682083.1">
    <property type="nucleotide sequence ID" value="XM_062824641.1"/>
</dbReference>
<feature type="compositionally biased region" description="Polar residues" evidence="1">
    <location>
        <begin position="298"/>
        <end position="312"/>
    </location>
</feature>
<feature type="region of interest" description="Disordered" evidence="1">
    <location>
        <begin position="391"/>
        <end position="419"/>
    </location>
</feature>
<evidence type="ECO:0000313" key="3">
    <source>
        <dbReference type="Proteomes" id="UP001278500"/>
    </source>
</evidence>
<feature type="compositionally biased region" description="Low complexity" evidence="1">
    <location>
        <begin position="1078"/>
        <end position="1090"/>
    </location>
</feature>
<feature type="region of interest" description="Disordered" evidence="1">
    <location>
        <begin position="453"/>
        <end position="492"/>
    </location>
</feature>
<feature type="compositionally biased region" description="Low complexity" evidence="1">
    <location>
        <begin position="313"/>
        <end position="344"/>
    </location>
</feature>
<gene>
    <name evidence="2" type="ORF">B0H65DRAFT_426627</name>
</gene>
<feature type="region of interest" description="Disordered" evidence="1">
    <location>
        <begin position="952"/>
        <end position="994"/>
    </location>
</feature>